<feature type="region of interest" description="Disordered" evidence="1">
    <location>
        <begin position="90"/>
        <end position="120"/>
    </location>
</feature>
<accession>A0A1F5YXH1</accession>
<dbReference type="Proteomes" id="UP000178448">
    <property type="component" value="Unassembled WGS sequence"/>
</dbReference>
<dbReference type="STRING" id="1798374.A2Z33_06395"/>
<feature type="compositionally biased region" description="Basic residues" evidence="1">
    <location>
        <begin position="101"/>
        <end position="120"/>
    </location>
</feature>
<name>A0A1F5YXH1_9BACT</name>
<organism evidence="2 3">
    <name type="scientific">Candidatus Gottesmanbacteria bacterium RBG_16_52_11</name>
    <dbReference type="NCBI Taxonomy" id="1798374"/>
    <lineage>
        <taxon>Bacteria</taxon>
        <taxon>Candidatus Gottesmaniibacteriota</taxon>
    </lineage>
</organism>
<gene>
    <name evidence="2" type="ORF">A2Z33_06395</name>
</gene>
<evidence type="ECO:0000256" key="1">
    <source>
        <dbReference type="SAM" id="MobiDB-lite"/>
    </source>
</evidence>
<proteinExistence type="predicted"/>
<comment type="caution">
    <text evidence="2">The sequence shown here is derived from an EMBL/GenBank/DDBJ whole genome shotgun (WGS) entry which is preliminary data.</text>
</comment>
<sequence length="120" mass="13778">MIKRIVILTIINAIMVLTGVRQAKAGGITIPVQSPAITRESGAIYWLKRFGGIRTEQFIEETDWWWLLMLLTVPVFLIIRRELENQDDTSYGRISGVKGGRSVRRAKSARQRPVRKSNRR</sequence>
<reference evidence="2 3" key="1">
    <citation type="journal article" date="2016" name="Nat. Commun.">
        <title>Thousands of microbial genomes shed light on interconnected biogeochemical processes in an aquifer system.</title>
        <authorList>
            <person name="Anantharaman K."/>
            <person name="Brown C.T."/>
            <person name="Hug L.A."/>
            <person name="Sharon I."/>
            <person name="Castelle C.J."/>
            <person name="Probst A.J."/>
            <person name="Thomas B.C."/>
            <person name="Singh A."/>
            <person name="Wilkins M.J."/>
            <person name="Karaoz U."/>
            <person name="Brodie E.L."/>
            <person name="Williams K.H."/>
            <person name="Hubbard S.S."/>
            <person name="Banfield J.F."/>
        </authorList>
    </citation>
    <scope>NUCLEOTIDE SEQUENCE [LARGE SCALE GENOMIC DNA]</scope>
</reference>
<evidence type="ECO:0000313" key="2">
    <source>
        <dbReference type="EMBL" id="OGG04900.1"/>
    </source>
</evidence>
<evidence type="ECO:0000313" key="3">
    <source>
        <dbReference type="Proteomes" id="UP000178448"/>
    </source>
</evidence>
<protein>
    <submittedName>
        <fullName evidence="2">Uncharacterized protein</fullName>
    </submittedName>
</protein>
<dbReference type="AlphaFoldDB" id="A0A1F5YXH1"/>
<dbReference type="EMBL" id="MFJD01000001">
    <property type="protein sequence ID" value="OGG04900.1"/>
    <property type="molecule type" value="Genomic_DNA"/>
</dbReference>